<dbReference type="AlphaFoldDB" id="A4ZH73"/>
<dbReference type="KEGG" id="psoj:PhsooMp04"/>
<organism evidence="2">
    <name type="scientific">Phytophthora sojae</name>
    <name type="common">Soybean stem and root rot agent</name>
    <name type="synonym">Phytophthora megasperma f. sp. glycines</name>
    <dbReference type="NCBI Taxonomy" id="67593"/>
    <lineage>
        <taxon>Eukaryota</taxon>
        <taxon>Sar</taxon>
        <taxon>Stramenopiles</taxon>
        <taxon>Oomycota</taxon>
        <taxon>Peronosporomycetes</taxon>
        <taxon>Peronosporales</taxon>
        <taxon>Peronosporaceae</taxon>
        <taxon>Phytophthora</taxon>
    </lineage>
</organism>
<protein>
    <submittedName>
        <fullName evidence="2">Orf79</fullName>
    </submittedName>
</protein>
<accession>A4ZH73</accession>
<evidence type="ECO:0000256" key="1">
    <source>
        <dbReference type="SAM" id="Phobius"/>
    </source>
</evidence>
<name>A4ZH73_PHYSO</name>
<keyword evidence="1" id="KW-0472">Membrane</keyword>
<dbReference type="RefSeq" id="YP_001165381.1">
    <property type="nucleotide sequence ID" value="NC_009385.1"/>
</dbReference>
<keyword evidence="1" id="KW-1133">Transmembrane helix</keyword>
<dbReference type="EMBL" id="DQ832717">
    <property type="protein sequence ID" value="ABG54042.1"/>
    <property type="molecule type" value="Genomic_DNA"/>
</dbReference>
<dbReference type="GeneID" id="5065860"/>
<feature type="transmembrane region" description="Helical" evidence="1">
    <location>
        <begin position="12"/>
        <end position="35"/>
    </location>
</feature>
<reference evidence="2" key="1">
    <citation type="journal article" date="2007" name="Curr. Genet.">
        <title>Mitochondrial genome sequences and comparative genomics of Phytophthora ramorum and P. sojae.</title>
        <authorList>
            <person name="Martin F.N."/>
            <person name="Bensasson D."/>
            <person name="Tyler B.M."/>
            <person name="Boore J.L."/>
        </authorList>
    </citation>
    <scope>NUCLEOTIDE SEQUENCE</scope>
    <source>
        <strain evidence="2">P6497</strain>
    </source>
</reference>
<geneLocation type="mitochondrion" evidence="2"/>
<sequence>MLIYIKILRNILLLLFIIGLIGVVILHFHGILHYLDFETTFLLLKNGINIFKLQTNDFGVNYIDPCSLELLILELKGELN</sequence>
<proteinExistence type="predicted"/>
<keyword evidence="2" id="KW-0496">Mitochondrion</keyword>
<keyword evidence="1" id="KW-0812">Transmembrane</keyword>
<evidence type="ECO:0000313" key="2">
    <source>
        <dbReference type="EMBL" id="ABG54042.1"/>
    </source>
</evidence>
<gene>
    <name evidence="2" type="primary">ymf96</name>
</gene>